<accession>A0A502G5X7</accession>
<protein>
    <submittedName>
        <fullName evidence="1">Uncharacterized protein</fullName>
    </submittedName>
</protein>
<dbReference type="AlphaFoldDB" id="A0A502G5X7"/>
<comment type="caution">
    <text evidence="1">The sequence shown here is derived from an EMBL/GenBank/DDBJ whole genome shotgun (WGS) entry which is preliminary data.</text>
</comment>
<name>A0A502G5X7_9GAMM</name>
<proteinExistence type="predicted"/>
<dbReference type="EMBL" id="RCZD01000016">
    <property type="protein sequence ID" value="TPG56800.1"/>
    <property type="molecule type" value="Genomic_DNA"/>
</dbReference>
<organism evidence="1 2">
    <name type="scientific">Ewingella americana</name>
    <dbReference type="NCBI Taxonomy" id="41202"/>
    <lineage>
        <taxon>Bacteria</taxon>
        <taxon>Pseudomonadati</taxon>
        <taxon>Pseudomonadota</taxon>
        <taxon>Gammaproteobacteria</taxon>
        <taxon>Enterobacterales</taxon>
        <taxon>Yersiniaceae</taxon>
        <taxon>Ewingella</taxon>
    </lineage>
</organism>
<keyword evidence="2" id="KW-1185">Reference proteome</keyword>
<sequence>MCAVGVVPTRPVAAVGAYLRVRALAKLRACTQNFQQSYFQRYQFSSYNIHYKATLFRAFGPGRGGFSGGRRGCVLARCWGLMWSRFSECCN</sequence>
<evidence type="ECO:0000313" key="1">
    <source>
        <dbReference type="EMBL" id="TPG56800.1"/>
    </source>
</evidence>
<reference evidence="1 2" key="1">
    <citation type="journal article" date="2019" name="Environ. Microbiol.">
        <title>Species interactions and distinct microbial communities in high Arctic permafrost affected cryosols are associated with the CH4 and CO2 gas fluxes.</title>
        <authorList>
            <person name="Altshuler I."/>
            <person name="Hamel J."/>
            <person name="Turney S."/>
            <person name="Magnuson E."/>
            <person name="Levesque R."/>
            <person name="Greer C."/>
            <person name="Whyte L.G."/>
        </authorList>
    </citation>
    <scope>NUCLEOTIDE SEQUENCE [LARGE SCALE GENOMIC DNA]</scope>
    <source>
        <strain evidence="1 2">E4</strain>
    </source>
</reference>
<gene>
    <name evidence="1" type="ORF">EAH77_22260</name>
</gene>
<dbReference type="Proteomes" id="UP000317663">
    <property type="component" value="Unassembled WGS sequence"/>
</dbReference>
<evidence type="ECO:0000313" key="2">
    <source>
        <dbReference type="Proteomes" id="UP000317663"/>
    </source>
</evidence>